<keyword evidence="1" id="KW-1185">Reference proteome</keyword>
<evidence type="ECO:0000313" key="2">
    <source>
        <dbReference type="RefSeq" id="XP_012937184.1"/>
    </source>
</evidence>
<sequence length="377" mass="43325">MASSAGFEESINSFTHSKTGERIYLDLATENVINVRPLCKRGSIPLGALWVHVLQHANNYPVCSFPYKDLYRAGKKYELQLRVDGISITINLDSGQLVLRGRHVLDWFVSRFQGIMTGYCSRPGENPRELREVYTQQEMEALQEEREKIYKHYLEEWPVEALERAAKVMEAGKGHSEIVYEPVNPSEFLKGEDLETVSPLSDLLSSEDTLDQLERLRDGRVIQGSVLYRLWRSAFDVWFSDKDARVFVVTPHIDVDRLTDLCMLFLTHKLEASLDTLCVPLTHMRGRFAEVRSKAIKRFPARDQVYIEYKIYNSIVYPVMDFTTSFIAMVKEGRAHILQTNTAFDRESFITTASATVQYIEIDEGQFVSAYLDPILL</sequence>
<gene>
    <name evidence="2" type="primary">LOC106011588</name>
</gene>
<proteinExistence type="predicted"/>
<name>A0ABM0ZYJ2_APLCA</name>
<dbReference type="Proteomes" id="UP000694888">
    <property type="component" value="Unplaced"/>
</dbReference>
<protein>
    <submittedName>
        <fullName evidence="2">Uncharacterized protein LOC106011588</fullName>
    </submittedName>
</protein>
<evidence type="ECO:0000313" key="1">
    <source>
        <dbReference type="Proteomes" id="UP000694888"/>
    </source>
</evidence>
<dbReference type="GeneID" id="106011588"/>
<dbReference type="RefSeq" id="XP_012937184.1">
    <property type="nucleotide sequence ID" value="XM_013081730.2"/>
</dbReference>
<organism evidence="1 2">
    <name type="scientific">Aplysia californica</name>
    <name type="common">California sea hare</name>
    <dbReference type="NCBI Taxonomy" id="6500"/>
    <lineage>
        <taxon>Eukaryota</taxon>
        <taxon>Metazoa</taxon>
        <taxon>Spiralia</taxon>
        <taxon>Lophotrochozoa</taxon>
        <taxon>Mollusca</taxon>
        <taxon>Gastropoda</taxon>
        <taxon>Heterobranchia</taxon>
        <taxon>Euthyneura</taxon>
        <taxon>Tectipleura</taxon>
        <taxon>Aplysiida</taxon>
        <taxon>Aplysioidea</taxon>
        <taxon>Aplysiidae</taxon>
        <taxon>Aplysia</taxon>
    </lineage>
</organism>
<accession>A0ABM0ZYJ2</accession>
<reference evidence="2" key="1">
    <citation type="submission" date="2025-08" db="UniProtKB">
        <authorList>
            <consortium name="RefSeq"/>
        </authorList>
    </citation>
    <scope>IDENTIFICATION</scope>
</reference>